<evidence type="ECO:0000313" key="3">
    <source>
        <dbReference type="Proteomes" id="UP000321816"/>
    </source>
</evidence>
<reference evidence="2 3" key="1">
    <citation type="submission" date="2024-01" db="EMBL/GenBank/DDBJ databases">
        <title>Complete Genome Sequence of Alkalicoccus halolimnae BZ-SZ-XJ29T, a Moderately Halophilic Bacterium Isolated from a Salt Lake.</title>
        <authorList>
            <person name="Zhao B."/>
        </authorList>
    </citation>
    <scope>NUCLEOTIDE SEQUENCE [LARGE SCALE GENOMIC DNA]</scope>
    <source>
        <strain evidence="2 3">BZ-SZ-XJ29</strain>
    </source>
</reference>
<dbReference type="Pfam" id="PF14039">
    <property type="entry name" value="YusW"/>
    <property type="match status" value="1"/>
</dbReference>
<name>A0A5C7FGN6_9BACI</name>
<dbReference type="AlphaFoldDB" id="A0A5C7FGN6"/>
<keyword evidence="3" id="KW-1185">Reference proteome</keyword>
<organism evidence="2 3">
    <name type="scientific">Alkalicoccus halolimnae</name>
    <dbReference type="NCBI Taxonomy" id="1667239"/>
    <lineage>
        <taxon>Bacteria</taxon>
        <taxon>Bacillati</taxon>
        <taxon>Bacillota</taxon>
        <taxon>Bacilli</taxon>
        <taxon>Bacillales</taxon>
        <taxon>Bacillaceae</taxon>
        <taxon>Alkalicoccus</taxon>
    </lineage>
</organism>
<evidence type="ECO:0000256" key="1">
    <source>
        <dbReference type="SAM" id="MobiDB-lite"/>
    </source>
</evidence>
<dbReference type="EMBL" id="CP144914">
    <property type="protein sequence ID" value="WWD78877.1"/>
    <property type="molecule type" value="Genomic_DNA"/>
</dbReference>
<gene>
    <name evidence="2" type="ORF">FTX54_010605</name>
</gene>
<dbReference type="PROSITE" id="PS51257">
    <property type="entry name" value="PROKAR_LIPOPROTEIN"/>
    <property type="match status" value="1"/>
</dbReference>
<dbReference type="RefSeq" id="WP_147805018.1">
    <property type="nucleotide sequence ID" value="NZ_CP144914.1"/>
</dbReference>
<sequence length="191" mass="21546">MKKITHISVVSAGTLFLTACGDAEDNSEENVELNDEAEYTEENSINEEPEEEPADLEEENEENWFHDEEDVESDNNEETEGTESTYNYGAEELSLLIEQDDGASLEYDYENTGDEPTGMVTIIDGETTETEGTEAVNEIEEMMQEIQVLPDSDETTAQEEVLNYLEMEEEAVAAFELSIEFSDEEQLEVTH</sequence>
<protein>
    <submittedName>
        <fullName evidence="2">YusW family protein</fullName>
    </submittedName>
</protein>
<dbReference type="Proteomes" id="UP000321816">
    <property type="component" value="Chromosome"/>
</dbReference>
<feature type="region of interest" description="Disordered" evidence="1">
    <location>
        <begin position="21"/>
        <end position="88"/>
    </location>
</feature>
<accession>A0A5C7FGN6</accession>
<feature type="compositionally biased region" description="Acidic residues" evidence="1">
    <location>
        <begin position="22"/>
        <end position="81"/>
    </location>
</feature>
<dbReference type="KEGG" id="ahal:FTX54_010605"/>
<proteinExistence type="predicted"/>
<dbReference type="InterPro" id="IPR025623">
    <property type="entry name" value="YusW"/>
</dbReference>
<evidence type="ECO:0000313" key="2">
    <source>
        <dbReference type="EMBL" id="WWD78877.1"/>
    </source>
</evidence>